<feature type="transmembrane region" description="Helical" evidence="8">
    <location>
        <begin position="331"/>
        <end position="357"/>
    </location>
</feature>
<keyword evidence="6 8" id="KW-0472">Membrane</keyword>
<comment type="similarity">
    <text evidence="7">Belongs to the MptA/B family.</text>
</comment>
<dbReference type="STRING" id="1837282.A6F49_14505"/>
<sequence length="533" mass="58321">MGKWFVPSRIDTDPGHHIRVGLAAAIIIMVASWGVGWLPQTQNSWFAGTTVLNPLRFWTPGVTVCAVALVTGGLLLVRSWLRLGQALQLPYTTGSGATNVGSVKESARKVRINDHKLTVINRAILYWTVPLIFAFPIMSRDVFSYLAQGRLLHAGLDPYGEGVSSLPGWFMIGADSLWAQSPSPYGPAFLLISQFVWFVTNGGPEWAILFFRLLFLGGMAMCMWAIPRLARRFGVRGDWAQWIFIANPLFGLYMIAGAHNDTLMLGLLLTGLYFVNPHWAPLNHRRRRILLGFILLGGSIAVKPLTVLVLPFAGMLLLWRPNTTISYRARIAVWAKSVVVVGLLLAVLGAVTGLWFGWIPAMMTSGSAAFPYAPFGLLGLGIGWLVDLIWGTGTEPAAEVVYSLGTLAIAAVTAWLALLPKPKHPIFSAAIALTTAILAAPVFQPWYVLWVLPLFVIAGAWRGWSSSLLYLLVAVLIVVGVVDQLAVSQWIPLLPMRILTGTIGLIGLAILIFFDPLTRRAFPQTRKTIQRVA</sequence>
<evidence type="ECO:0000313" key="9">
    <source>
        <dbReference type="EMBL" id="OAV59951.1"/>
    </source>
</evidence>
<dbReference type="GO" id="GO:0016020">
    <property type="term" value="C:membrane"/>
    <property type="evidence" value="ECO:0007669"/>
    <property type="project" value="UniProtKB-SubCell"/>
</dbReference>
<comment type="subcellular location">
    <subcellularLocation>
        <location evidence="1">Membrane</location>
        <topology evidence="1">Multi-pass membrane protein</topology>
    </subcellularLocation>
</comment>
<feature type="transmembrane region" description="Helical" evidence="8">
    <location>
        <begin position="494"/>
        <end position="514"/>
    </location>
</feature>
<feature type="transmembrane region" description="Helical" evidence="8">
    <location>
        <begin position="402"/>
        <end position="419"/>
    </location>
</feature>
<feature type="transmembrane region" description="Helical" evidence="8">
    <location>
        <begin position="239"/>
        <end position="256"/>
    </location>
</feature>
<evidence type="ECO:0000256" key="8">
    <source>
        <dbReference type="SAM" id="Phobius"/>
    </source>
</evidence>
<feature type="transmembrane region" description="Helical" evidence="8">
    <location>
        <begin position="58"/>
        <end position="77"/>
    </location>
</feature>
<feature type="transmembrane region" description="Helical" evidence="8">
    <location>
        <begin position="369"/>
        <end position="390"/>
    </location>
</feature>
<dbReference type="InterPro" id="IPR049829">
    <property type="entry name" value="MptA/B-like"/>
</dbReference>
<comment type="caution">
    <text evidence="9">The sequence shown here is derived from an EMBL/GenBank/DDBJ whole genome shotgun (WGS) entry which is preliminary data.</text>
</comment>
<keyword evidence="5 8" id="KW-1133">Transmembrane helix</keyword>
<evidence type="ECO:0000256" key="1">
    <source>
        <dbReference type="ARBA" id="ARBA00004141"/>
    </source>
</evidence>
<dbReference type="AlphaFoldDB" id="A0A1B7LXP4"/>
<gene>
    <name evidence="9" type="ORF">A6F49_14505</name>
</gene>
<evidence type="ECO:0000256" key="4">
    <source>
        <dbReference type="ARBA" id="ARBA00022692"/>
    </source>
</evidence>
<evidence type="ECO:0000256" key="2">
    <source>
        <dbReference type="ARBA" id="ARBA00022676"/>
    </source>
</evidence>
<feature type="transmembrane region" description="Helical" evidence="8">
    <location>
        <begin position="426"/>
        <end position="447"/>
    </location>
</feature>
<reference evidence="9 10" key="1">
    <citation type="submission" date="2016-04" db="EMBL/GenBank/DDBJ databases">
        <title>First whole genome shotgun sequence of the bacterium Enteractinococcus sp. strain UASWS1574.</title>
        <authorList>
            <person name="Crovadore J."/>
            <person name="Chablais R."/>
            <person name="Lefort F."/>
        </authorList>
    </citation>
    <scope>NUCLEOTIDE SEQUENCE [LARGE SCALE GENOMIC DNA]</scope>
    <source>
        <strain evidence="9 10">UASWS1574</strain>
    </source>
</reference>
<dbReference type="NCBIfam" id="NF038066">
    <property type="entry name" value="MptB"/>
    <property type="match status" value="1"/>
</dbReference>
<evidence type="ECO:0000256" key="6">
    <source>
        <dbReference type="ARBA" id="ARBA00023136"/>
    </source>
</evidence>
<feature type="transmembrane region" description="Helical" evidence="8">
    <location>
        <begin position="467"/>
        <end position="487"/>
    </location>
</feature>
<evidence type="ECO:0000256" key="3">
    <source>
        <dbReference type="ARBA" id="ARBA00022679"/>
    </source>
</evidence>
<dbReference type="Proteomes" id="UP000078292">
    <property type="component" value="Unassembled WGS sequence"/>
</dbReference>
<dbReference type="EMBL" id="LXEY01000021">
    <property type="protein sequence ID" value="OAV59951.1"/>
    <property type="molecule type" value="Genomic_DNA"/>
</dbReference>
<name>A0A1B7LXP4_9MICC</name>
<feature type="transmembrane region" description="Helical" evidence="8">
    <location>
        <begin position="119"/>
        <end position="138"/>
    </location>
</feature>
<keyword evidence="4 8" id="KW-0812">Transmembrane</keyword>
<keyword evidence="3" id="KW-0808">Transferase</keyword>
<protein>
    <submittedName>
        <fullName evidence="9">Uncharacterized protein</fullName>
    </submittedName>
</protein>
<evidence type="ECO:0000256" key="7">
    <source>
        <dbReference type="ARBA" id="ARBA00043987"/>
    </source>
</evidence>
<feature type="transmembrane region" description="Helical" evidence="8">
    <location>
        <begin position="20"/>
        <end position="38"/>
    </location>
</feature>
<dbReference type="Pfam" id="PF26314">
    <property type="entry name" value="MptA_B_family"/>
    <property type="match status" value="1"/>
</dbReference>
<organism evidence="9 10">
    <name type="scientific">Enteractinococcus helveticum</name>
    <dbReference type="NCBI Taxonomy" id="1837282"/>
    <lineage>
        <taxon>Bacteria</taxon>
        <taxon>Bacillati</taxon>
        <taxon>Actinomycetota</taxon>
        <taxon>Actinomycetes</taxon>
        <taxon>Micrococcales</taxon>
        <taxon>Micrococcaceae</taxon>
    </lineage>
</organism>
<evidence type="ECO:0000256" key="5">
    <source>
        <dbReference type="ARBA" id="ARBA00022989"/>
    </source>
</evidence>
<feature type="transmembrane region" description="Helical" evidence="8">
    <location>
        <begin position="206"/>
        <end position="227"/>
    </location>
</feature>
<evidence type="ECO:0000313" key="10">
    <source>
        <dbReference type="Proteomes" id="UP000078292"/>
    </source>
</evidence>
<feature type="transmembrane region" description="Helical" evidence="8">
    <location>
        <begin position="289"/>
        <end position="319"/>
    </location>
</feature>
<keyword evidence="2" id="KW-0328">Glycosyltransferase</keyword>
<proteinExistence type="inferred from homology"/>
<keyword evidence="10" id="KW-1185">Reference proteome</keyword>
<dbReference type="GO" id="GO:0016757">
    <property type="term" value="F:glycosyltransferase activity"/>
    <property type="evidence" value="ECO:0007669"/>
    <property type="project" value="UniProtKB-KW"/>
</dbReference>
<accession>A0A1B7LXP4</accession>